<dbReference type="Proteomes" id="UP001215598">
    <property type="component" value="Unassembled WGS sequence"/>
</dbReference>
<gene>
    <name evidence="2" type="ORF">B0H16DRAFT_1840022</name>
</gene>
<comment type="caution">
    <text evidence="2">The sequence shown here is derived from an EMBL/GenBank/DDBJ whole genome shotgun (WGS) entry which is preliminary data.</text>
</comment>
<feature type="region of interest" description="Disordered" evidence="1">
    <location>
        <begin position="502"/>
        <end position="525"/>
    </location>
</feature>
<accession>A0AAD7N9M7</accession>
<sequence>MKKKDAIRICIGADRGWLYTDQHGLDQYAPGRGFLLRGYPIPFVLVAVHSGQGEAVPKHQLQTATWCQWCILFSMLFAPTRTTEFGFGRRLERSTRQATMVQACFLGPDAAADTLVVFATSFAPSCYVYTALSSLPLLTTRRLRDTCQASYRICAHPPSAAVQSSTAQMQSNHCPFSPSMPLPCPRHAEPPIQTHPFSAPSFQAPHVLLRGLAAPAVNRQQVRCSPRHRPPVTQLQQSETWSIDEKPSTQAAAARRRGDIRRVHVFDLLTTYADADAGVGTAVITRRGPANLEMDTRMRSPNVLFDLRPRFRRQSLALDSFVDLASGTCLSFGAMPLLATSLYCGASVSARGAEVGVSLDSAASTRDERGNDLFGSKLHHPLLCPFVHEHARTRAVAGVIAIGWESVLVVECRRYERASALLLVPVTARGCCDVCVVRRRRSGAGILVVGTIRGRMGSCSCASPSSSRRIDRLGYIPARCGRRAGRAGRAVCSDSGLGSFLPDSGSRRGDPQAGKAGVFGARGRGRRAGAGTGAKAYLRRREYEYDLGRQRSQYTTRSGDRLLQVDHDCAQVRGARNNLYSGNFQACDLRRGTRIRTTVPSKAEDPVYTVHYNMPPSQVWRGAVHVRIHVRGYMCRIQALARRKPRMRALGEDRGGFSFFFVTEELPFWRRSREGKGRHGKNVEHPEPLPLW</sequence>
<feature type="region of interest" description="Disordered" evidence="1">
    <location>
        <begin position="673"/>
        <end position="692"/>
    </location>
</feature>
<name>A0AAD7N9M7_9AGAR</name>
<reference evidence="2" key="1">
    <citation type="submission" date="2023-03" db="EMBL/GenBank/DDBJ databases">
        <title>Massive genome expansion in bonnet fungi (Mycena s.s.) driven by repeated elements and novel gene families across ecological guilds.</title>
        <authorList>
            <consortium name="Lawrence Berkeley National Laboratory"/>
            <person name="Harder C.B."/>
            <person name="Miyauchi S."/>
            <person name="Viragh M."/>
            <person name="Kuo A."/>
            <person name="Thoen E."/>
            <person name="Andreopoulos B."/>
            <person name="Lu D."/>
            <person name="Skrede I."/>
            <person name="Drula E."/>
            <person name="Henrissat B."/>
            <person name="Morin E."/>
            <person name="Kohler A."/>
            <person name="Barry K."/>
            <person name="LaButti K."/>
            <person name="Morin E."/>
            <person name="Salamov A."/>
            <person name="Lipzen A."/>
            <person name="Mereny Z."/>
            <person name="Hegedus B."/>
            <person name="Baldrian P."/>
            <person name="Stursova M."/>
            <person name="Weitz H."/>
            <person name="Taylor A."/>
            <person name="Grigoriev I.V."/>
            <person name="Nagy L.G."/>
            <person name="Martin F."/>
            <person name="Kauserud H."/>
        </authorList>
    </citation>
    <scope>NUCLEOTIDE SEQUENCE</scope>
    <source>
        <strain evidence="2">CBHHK182m</strain>
    </source>
</reference>
<dbReference type="AlphaFoldDB" id="A0AAD7N9M7"/>
<dbReference type="EMBL" id="JARKIB010000061">
    <property type="protein sequence ID" value="KAJ7751650.1"/>
    <property type="molecule type" value="Genomic_DNA"/>
</dbReference>
<feature type="region of interest" description="Disordered" evidence="1">
    <location>
        <begin position="222"/>
        <end position="252"/>
    </location>
</feature>
<proteinExistence type="predicted"/>
<keyword evidence="3" id="KW-1185">Reference proteome</keyword>
<evidence type="ECO:0000256" key="1">
    <source>
        <dbReference type="SAM" id="MobiDB-lite"/>
    </source>
</evidence>
<protein>
    <submittedName>
        <fullName evidence="2">Uncharacterized protein</fullName>
    </submittedName>
</protein>
<evidence type="ECO:0000313" key="3">
    <source>
        <dbReference type="Proteomes" id="UP001215598"/>
    </source>
</evidence>
<organism evidence="2 3">
    <name type="scientific">Mycena metata</name>
    <dbReference type="NCBI Taxonomy" id="1033252"/>
    <lineage>
        <taxon>Eukaryota</taxon>
        <taxon>Fungi</taxon>
        <taxon>Dikarya</taxon>
        <taxon>Basidiomycota</taxon>
        <taxon>Agaricomycotina</taxon>
        <taxon>Agaricomycetes</taxon>
        <taxon>Agaricomycetidae</taxon>
        <taxon>Agaricales</taxon>
        <taxon>Marasmiineae</taxon>
        <taxon>Mycenaceae</taxon>
        <taxon>Mycena</taxon>
    </lineage>
</organism>
<evidence type="ECO:0000313" key="2">
    <source>
        <dbReference type="EMBL" id="KAJ7751650.1"/>
    </source>
</evidence>